<dbReference type="PANTHER" id="PTHR33747">
    <property type="entry name" value="UPF0225 PROTEIN SCO1677"/>
    <property type="match status" value="1"/>
</dbReference>
<dbReference type="Gene3D" id="3.10.450.50">
    <property type="match status" value="1"/>
</dbReference>
<dbReference type="EMBL" id="NPOA01000013">
    <property type="protein sequence ID" value="PAV28426.1"/>
    <property type="molecule type" value="Genomic_DNA"/>
</dbReference>
<reference evidence="1 2" key="1">
    <citation type="submission" date="2017-08" db="EMBL/GenBank/DDBJ databases">
        <title>Virgibacillus indicus sp. nov. and Virgibacillus profoundi sp. nov, two moderately halophilic bacteria isolated from marine sediment by using the Microfluidic Streak Plate.</title>
        <authorList>
            <person name="Xu B."/>
            <person name="Hu B."/>
            <person name="Wang J."/>
            <person name="Zhu Y."/>
            <person name="Huang L."/>
            <person name="Du W."/>
            <person name="Huang Y."/>
        </authorList>
    </citation>
    <scope>NUCLEOTIDE SEQUENCE [LARGE SCALE GENOMIC DNA]</scope>
    <source>
        <strain evidence="1 2">IO3-P3-H5</strain>
    </source>
</reference>
<evidence type="ECO:0008006" key="3">
    <source>
        <dbReference type="Google" id="ProtNLM"/>
    </source>
</evidence>
<dbReference type="PANTHER" id="PTHR33747:SF1">
    <property type="entry name" value="ADENYLATE CYCLASE-ASSOCIATED CAP C-TERMINAL DOMAIN-CONTAINING PROTEIN"/>
    <property type="match status" value="1"/>
</dbReference>
<proteinExistence type="predicted"/>
<evidence type="ECO:0000313" key="1">
    <source>
        <dbReference type="EMBL" id="PAV28426.1"/>
    </source>
</evidence>
<protein>
    <recommendedName>
        <fullName evidence="3">Preprotein translocase subunit SecA</fullName>
    </recommendedName>
</protein>
<gene>
    <name evidence="1" type="ORF">CIL05_17460</name>
</gene>
<sequence>MVMIGNKSGPCPNCGSMGHVPDGTYRLVENIIQVLSAPERTIDELKRFADLLEKTRKEEITTAELEKETEKELPGLHPLLDWVIPGNRAEKFSFGMVVLGTALNIFASTLLNNQPTEDIEPEVIINNIYEIQEYNTYENQPIIVEKVGRNAPCPCGSGIKYKKCHGK</sequence>
<evidence type="ECO:0000313" key="2">
    <source>
        <dbReference type="Proteomes" id="UP000218887"/>
    </source>
</evidence>
<dbReference type="Proteomes" id="UP000218887">
    <property type="component" value="Unassembled WGS sequence"/>
</dbReference>
<dbReference type="SUPFAM" id="SSF103642">
    <property type="entry name" value="Sec-C motif"/>
    <property type="match status" value="1"/>
</dbReference>
<name>A0A2A2IAS9_9BACI</name>
<comment type="caution">
    <text evidence="1">The sequence shown here is derived from an EMBL/GenBank/DDBJ whole genome shotgun (WGS) entry which is preliminary data.</text>
</comment>
<keyword evidence="2" id="KW-1185">Reference proteome</keyword>
<dbReference type="Pfam" id="PF02810">
    <property type="entry name" value="SEC-C"/>
    <property type="match status" value="1"/>
</dbReference>
<dbReference type="InterPro" id="IPR004027">
    <property type="entry name" value="SEC_C_motif"/>
</dbReference>
<dbReference type="OrthoDB" id="2543069at2"/>
<accession>A0A2A2IAS9</accession>
<organism evidence="1 2">
    <name type="scientific">Virgibacillus profundi</name>
    <dbReference type="NCBI Taxonomy" id="2024555"/>
    <lineage>
        <taxon>Bacteria</taxon>
        <taxon>Bacillati</taxon>
        <taxon>Bacillota</taxon>
        <taxon>Bacilli</taxon>
        <taxon>Bacillales</taxon>
        <taxon>Bacillaceae</taxon>
        <taxon>Virgibacillus</taxon>
    </lineage>
</organism>
<dbReference type="AlphaFoldDB" id="A0A2A2IAS9"/>